<dbReference type="SUPFAM" id="SSF48498">
    <property type="entry name" value="Tetracyclin repressor-like, C-terminal domain"/>
    <property type="match status" value="1"/>
</dbReference>
<dbReference type="EMBL" id="FODY01000006">
    <property type="protein sequence ID" value="SEO87925.1"/>
    <property type="molecule type" value="Genomic_DNA"/>
</dbReference>
<reference evidence="6 7" key="1">
    <citation type="submission" date="2016-10" db="EMBL/GenBank/DDBJ databases">
        <authorList>
            <person name="de Groot N.N."/>
        </authorList>
    </citation>
    <scope>NUCLEOTIDE SEQUENCE [LARGE SCALE GENOMIC DNA]</scope>
    <source>
        <strain evidence="6 7">DSM 13305</strain>
    </source>
</reference>
<dbReference type="Gene3D" id="1.10.10.60">
    <property type="entry name" value="Homeodomain-like"/>
    <property type="match status" value="1"/>
</dbReference>
<dbReference type="InterPro" id="IPR050109">
    <property type="entry name" value="HTH-type_TetR-like_transc_reg"/>
</dbReference>
<feature type="domain" description="HTH tetR-type" evidence="5">
    <location>
        <begin position="51"/>
        <end position="111"/>
    </location>
</feature>
<dbReference type="PANTHER" id="PTHR30055">
    <property type="entry name" value="HTH-TYPE TRANSCRIPTIONAL REGULATOR RUTR"/>
    <property type="match status" value="1"/>
</dbReference>
<dbReference type="InterPro" id="IPR009057">
    <property type="entry name" value="Homeodomain-like_sf"/>
</dbReference>
<dbReference type="GO" id="GO:0000976">
    <property type="term" value="F:transcription cis-regulatory region binding"/>
    <property type="evidence" value="ECO:0007669"/>
    <property type="project" value="TreeGrafter"/>
</dbReference>
<dbReference type="Gene3D" id="1.10.357.10">
    <property type="entry name" value="Tetracycline Repressor, domain 2"/>
    <property type="match status" value="1"/>
</dbReference>
<dbReference type="Proteomes" id="UP000198847">
    <property type="component" value="Unassembled WGS sequence"/>
</dbReference>
<keyword evidence="7" id="KW-1185">Reference proteome</keyword>
<gene>
    <name evidence="6" type="ORF">SAMN04490178_10689</name>
</gene>
<feature type="DNA-binding region" description="H-T-H motif" evidence="4">
    <location>
        <begin position="74"/>
        <end position="93"/>
    </location>
</feature>
<dbReference type="Pfam" id="PF00440">
    <property type="entry name" value="TetR_N"/>
    <property type="match status" value="1"/>
</dbReference>
<evidence type="ECO:0000259" key="5">
    <source>
        <dbReference type="PROSITE" id="PS50977"/>
    </source>
</evidence>
<evidence type="ECO:0000256" key="2">
    <source>
        <dbReference type="ARBA" id="ARBA00023125"/>
    </source>
</evidence>
<evidence type="ECO:0000256" key="4">
    <source>
        <dbReference type="PROSITE-ProRule" id="PRU00335"/>
    </source>
</evidence>
<accession>A0A1H8TAU6</accession>
<keyword evidence="2 4" id="KW-0238">DNA-binding</keyword>
<evidence type="ECO:0000256" key="1">
    <source>
        <dbReference type="ARBA" id="ARBA00023015"/>
    </source>
</evidence>
<dbReference type="GO" id="GO:0003700">
    <property type="term" value="F:DNA-binding transcription factor activity"/>
    <property type="evidence" value="ECO:0007669"/>
    <property type="project" value="TreeGrafter"/>
</dbReference>
<evidence type="ECO:0000256" key="3">
    <source>
        <dbReference type="ARBA" id="ARBA00023163"/>
    </source>
</evidence>
<dbReference type="InterPro" id="IPR036271">
    <property type="entry name" value="Tet_transcr_reg_TetR-rel_C_sf"/>
</dbReference>
<dbReference type="STRING" id="112903.SAMN04490178_10689"/>
<evidence type="ECO:0000313" key="7">
    <source>
        <dbReference type="Proteomes" id="UP000198847"/>
    </source>
</evidence>
<sequence>MPDGKKEISKICRMYLTNGTIGRRVIPYLTDSMEATMSYNRDGLALSSDSRSKRQQILEAAYIVFSRNGYHRATVDEIIALADTGKGTVYNYFVNKEQLFYTLIKERSIPFDRALEEIVVSQEPPMEKIKAMIKVFLEFYIVNADLWRVMMHEVRGFGHDDETSSFTQEQREKYHQGFHDTIGMLEKVLAEGVSKGVFRECDVVKCAHGLFSVIVMLAFQKMAGDVEACAQMIADMFLYGVAKQ</sequence>
<dbReference type="PROSITE" id="PS50977">
    <property type="entry name" value="HTH_TETR_2"/>
    <property type="match status" value="1"/>
</dbReference>
<dbReference type="PANTHER" id="PTHR30055:SF234">
    <property type="entry name" value="HTH-TYPE TRANSCRIPTIONAL REGULATOR BETI"/>
    <property type="match status" value="1"/>
</dbReference>
<dbReference type="AlphaFoldDB" id="A0A1H8TAU6"/>
<dbReference type="PRINTS" id="PR00455">
    <property type="entry name" value="HTHTETR"/>
</dbReference>
<dbReference type="InterPro" id="IPR041490">
    <property type="entry name" value="KstR2_TetR_C"/>
</dbReference>
<keyword evidence="1" id="KW-0805">Transcription regulation</keyword>
<dbReference type="Pfam" id="PF17932">
    <property type="entry name" value="TetR_C_24"/>
    <property type="match status" value="1"/>
</dbReference>
<proteinExistence type="predicted"/>
<dbReference type="SUPFAM" id="SSF46689">
    <property type="entry name" value="Homeodomain-like"/>
    <property type="match status" value="1"/>
</dbReference>
<protein>
    <submittedName>
        <fullName evidence="6">DNA-binding transcriptional regulator, AcrR family</fullName>
    </submittedName>
</protein>
<name>A0A1H8TAU6_9FIRM</name>
<dbReference type="InterPro" id="IPR001647">
    <property type="entry name" value="HTH_TetR"/>
</dbReference>
<keyword evidence="3" id="KW-0804">Transcription</keyword>
<evidence type="ECO:0000313" key="6">
    <source>
        <dbReference type="EMBL" id="SEO87925.1"/>
    </source>
</evidence>
<organism evidence="6 7">
    <name type="scientific">Propionispora vibrioides</name>
    <dbReference type="NCBI Taxonomy" id="112903"/>
    <lineage>
        <taxon>Bacteria</taxon>
        <taxon>Bacillati</taxon>
        <taxon>Bacillota</taxon>
        <taxon>Negativicutes</taxon>
        <taxon>Selenomonadales</taxon>
        <taxon>Sporomusaceae</taxon>
        <taxon>Propionispora</taxon>
    </lineage>
</organism>